<keyword evidence="1" id="KW-0812">Transmembrane</keyword>
<dbReference type="Pfam" id="PF05360">
    <property type="entry name" value="YiaAB"/>
    <property type="match status" value="1"/>
</dbReference>
<evidence type="ECO:0000313" key="4">
    <source>
        <dbReference type="Proteomes" id="UP001500967"/>
    </source>
</evidence>
<keyword evidence="1" id="KW-0472">Membrane</keyword>
<organism evidence="3 4">
    <name type="scientific">Cryptosporangium japonicum</name>
    <dbReference type="NCBI Taxonomy" id="80872"/>
    <lineage>
        <taxon>Bacteria</taxon>
        <taxon>Bacillati</taxon>
        <taxon>Actinomycetota</taxon>
        <taxon>Actinomycetes</taxon>
        <taxon>Cryptosporangiales</taxon>
        <taxon>Cryptosporangiaceae</taxon>
        <taxon>Cryptosporangium</taxon>
    </lineage>
</organism>
<feature type="transmembrane region" description="Helical" evidence="1">
    <location>
        <begin position="43"/>
        <end position="60"/>
    </location>
</feature>
<feature type="transmembrane region" description="Helical" evidence="1">
    <location>
        <begin position="12"/>
        <end position="37"/>
    </location>
</feature>
<comment type="caution">
    <text evidence="3">The sequence shown here is derived from an EMBL/GenBank/DDBJ whole genome shotgun (WGS) entry which is preliminary data.</text>
</comment>
<keyword evidence="4" id="KW-1185">Reference proteome</keyword>
<name>A0ABP3D8M5_9ACTN</name>
<dbReference type="Proteomes" id="UP001500967">
    <property type="component" value="Unassembled WGS sequence"/>
</dbReference>
<proteinExistence type="predicted"/>
<evidence type="ECO:0000256" key="1">
    <source>
        <dbReference type="SAM" id="Phobius"/>
    </source>
</evidence>
<reference evidence="4" key="1">
    <citation type="journal article" date="2019" name="Int. J. Syst. Evol. Microbiol.">
        <title>The Global Catalogue of Microorganisms (GCM) 10K type strain sequencing project: providing services to taxonomists for standard genome sequencing and annotation.</title>
        <authorList>
            <consortium name="The Broad Institute Genomics Platform"/>
            <consortium name="The Broad Institute Genome Sequencing Center for Infectious Disease"/>
            <person name="Wu L."/>
            <person name="Ma J."/>
        </authorList>
    </citation>
    <scope>NUCLEOTIDE SEQUENCE [LARGE SCALE GENOMIC DNA]</scope>
    <source>
        <strain evidence="4">JCM 10425</strain>
    </source>
</reference>
<evidence type="ECO:0000259" key="2">
    <source>
        <dbReference type="Pfam" id="PF05360"/>
    </source>
</evidence>
<evidence type="ECO:0000313" key="3">
    <source>
        <dbReference type="EMBL" id="GAA0226183.1"/>
    </source>
</evidence>
<sequence length="95" mass="10324">MTNPLQRKITTGFFLQAGISFGVAVIATGAAVVNLPVGPWPRAFLALSLLYVVTATFTLAKCVRDHQESTEVVSRVDQARIDKLLTEHDPFASTH</sequence>
<dbReference type="InterPro" id="IPR008024">
    <property type="entry name" value="YiaAB"/>
</dbReference>
<dbReference type="RefSeq" id="WP_344647476.1">
    <property type="nucleotide sequence ID" value="NZ_BAAAGX010000005.1"/>
</dbReference>
<gene>
    <name evidence="3" type="ORF">GCM10009539_09310</name>
</gene>
<accession>A0ABP3D8M5</accession>
<feature type="domain" description="YiaAB two helix" evidence="2">
    <location>
        <begin position="13"/>
        <end position="65"/>
    </location>
</feature>
<protein>
    <submittedName>
        <fullName evidence="3">YiaA/YiaB family inner membrane protein</fullName>
    </submittedName>
</protein>
<dbReference type="EMBL" id="BAAAGX010000005">
    <property type="protein sequence ID" value="GAA0226183.1"/>
    <property type="molecule type" value="Genomic_DNA"/>
</dbReference>
<keyword evidence="1" id="KW-1133">Transmembrane helix</keyword>